<dbReference type="PANTHER" id="PTHR22776">
    <property type="entry name" value="MARVEL-CONTAINING POTENTIAL LIPID RAFT-ASSOCIATED PROTEIN"/>
    <property type="match status" value="1"/>
</dbReference>
<evidence type="ECO:0000256" key="3">
    <source>
        <dbReference type="ARBA" id="ARBA00022989"/>
    </source>
</evidence>
<name>A0A4X1UE21_PIG</name>
<evidence type="ECO:0000313" key="9">
    <source>
        <dbReference type="Ensembl" id="ENSSSCP00070026598.1"/>
    </source>
</evidence>
<dbReference type="AlphaFoldDB" id="A0A4X1UE21"/>
<reference evidence="9" key="2">
    <citation type="submission" date="2025-08" db="UniProtKB">
        <authorList>
            <consortium name="Ensembl"/>
        </authorList>
    </citation>
    <scope>IDENTIFICATION</scope>
</reference>
<dbReference type="Proteomes" id="UP000314985">
    <property type="component" value="Chromosome 13"/>
</dbReference>
<feature type="compositionally biased region" description="Pro residues" evidence="6">
    <location>
        <begin position="301"/>
        <end position="319"/>
    </location>
</feature>
<dbReference type="Ensembl" id="ENSSSCT00070031906.1">
    <property type="protein sequence ID" value="ENSSSCP00070026598.1"/>
    <property type="gene ID" value="ENSSSCG00070016242.1"/>
</dbReference>
<evidence type="ECO:0000256" key="6">
    <source>
        <dbReference type="SAM" id="MobiDB-lite"/>
    </source>
</evidence>
<feature type="transmembrane region" description="Helical" evidence="7">
    <location>
        <begin position="418"/>
        <end position="439"/>
    </location>
</feature>
<feature type="compositionally biased region" description="Pro residues" evidence="6">
    <location>
        <begin position="234"/>
        <end position="257"/>
    </location>
</feature>
<feature type="compositionally biased region" description="Basic residues" evidence="6">
    <location>
        <begin position="328"/>
        <end position="337"/>
    </location>
</feature>
<keyword evidence="2 5" id="KW-0812">Transmembrane</keyword>
<dbReference type="InterPro" id="IPR008253">
    <property type="entry name" value="Marvel"/>
</dbReference>
<evidence type="ECO:0000256" key="4">
    <source>
        <dbReference type="ARBA" id="ARBA00023136"/>
    </source>
</evidence>
<dbReference type="PRINTS" id="PR01884">
    <property type="entry name" value="MALPROTEIN"/>
</dbReference>
<evidence type="ECO:0000256" key="2">
    <source>
        <dbReference type="ARBA" id="ARBA00022692"/>
    </source>
</evidence>
<reference evidence="9 10" key="1">
    <citation type="submission" date="2017-08" db="EMBL/GenBank/DDBJ databases">
        <title>USMARCv1.0.</title>
        <authorList>
            <person name="Hannum G.I."/>
            <person name="Koren S."/>
            <person name="Schroeder S.G."/>
            <person name="Chin S.C."/>
            <person name="Nonneman D.J."/>
            <person name="Becker S.A."/>
            <person name="Rosen B.D."/>
            <person name="Bickhart D.M."/>
            <person name="Putnam N.H."/>
            <person name="Green R.E."/>
            <person name="Tuggle C.K."/>
            <person name="Liu H."/>
            <person name="Rohrer G.A."/>
            <person name="Warr A."/>
            <person name="Hall R."/>
            <person name="Kim K."/>
            <person name="Hume D.A."/>
            <person name="Talbot R."/>
            <person name="Chow W."/>
            <person name="Howe K."/>
            <person name="Schwartz A.S."/>
            <person name="Watson M."/>
            <person name="Archibald A.L."/>
            <person name="Phillippy A.M."/>
            <person name="Smith T.P.L."/>
        </authorList>
    </citation>
    <scope>NUCLEOTIDE SEQUENCE [LARGE SCALE GENOMIC DNA]</scope>
</reference>
<feature type="domain" description="MARVEL" evidence="8">
    <location>
        <begin position="383"/>
        <end position="515"/>
    </location>
</feature>
<comment type="subcellular location">
    <subcellularLocation>
        <location evidence="1">Membrane</location>
        <topology evidence="1">Multi-pass membrane protein</topology>
    </subcellularLocation>
</comment>
<organism evidence="9 10">
    <name type="scientific">Sus scrofa</name>
    <name type="common">Pig</name>
    <dbReference type="NCBI Taxonomy" id="9823"/>
    <lineage>
        <taxon>Eukaryota</taxon>
        <taxon>Metazoa</taxon>
        <taxon>Chordata</taxon>
        <taxon>Craniata</taxon>
        <taxon>Vertebrata</taxon>
        <taxon>Euteleostomi</taxon>
        <taxon>Mammalia</taxon>
        <taxon>Eutheria</taxon>
        <taxon>Laurasiatheria</taxon>
        <taxon>Artiodactyla</taxon>
        <taxon>Suina</taxon>
        <taxon>Suidae</taxon>
        <taxon>Sus</taxon>
    </lineage>
</organism>
<dbReference type="Pfam" id="PF01284">
    <property type="entry name" value="MARVEL"/>
    <property type="match status" value="1"/>
</dbReference>
<feature type="region of interest" description="Disordered" evidence="6">
    <location>
        <begin position="67"/>
        <end position="362"/>
    </location>
</feature>
<sequence length="520" mass="56058">MLPHCVVLSSPPPPQERTARVSICTNHTFQAFLQHFVPRVMGHWLVMTRDLKYLPASIPWPQGSMDPAIEPLRAPSWPSDEVGSSNCSRQEGQEITPGFGRSRTGRGRSSGRASQRPRIDLESKVRPGRNSSRSFSPLESPLHPTLLIPGASWLRSSQRPPRSPAGNGQVERDRSSAPHPGRRGQAEPAPGGVQSAAATPALLPLAPPPGVPGRLAPATGEAAASPRRLRGAVPPRPPLARPSPRPLPSARPAPPPLATRGLISPGLPLRGPCAARKPTRRGAGRAVHSLDARRGRTGPGGSPPPVLVPAPPRSPPPRAGVPGLRAARPARTRRGSPRRGGPGSGVTMEEPQRARSHTVTTTASSFAENFSTTSSSFAYDREFLRTLPGLLIVAEIVLGLLVWTLIAGTEYFRVPAFGWVMFVAVFYWVLTVFFLIIYITMTYTRIPQVPWTTVGLCFNGSAFVLYLSAAIVDASSVSPERDSHNFNSWAASSFFAFLVTICYAGNTYFSFIAWRSRTIQ</sequence>
<feature type="transmembrane region" description="Helical" evidence="7">
    <location>
        <begin position="492"/>
        <end position="514"/>
    </location>
</feature>
<dbReference type="PROSITE" id="PS51225">
    <property type="entry name" value="MARVEL"/>
    <property type="match status" value="1"/>
</dbReference>
<feature type="transmembrane region" description="Helical" evidence="7">
    <location>
        <begin position="387"/>
        <end position="406"/>
    </location>
</feature>
<accession>A0A4X1UE21</accession>
<evidence type="ECO:0000256" key="5">
    <source>
        <dbReference type="PROSITE-ProRule" id="PRU00581"/>
    </source>
</evidence>
<dbReference type="PANTHER" id="PTHR22776:SF10">
    <property type="entry name" value="CKLF-LIKE MARVEL TRANSMEMBRANE DOMAIN-CONTAINING PROTEIN 8"/>
    <property type="match status" value="1"/>
</dbReference>
<dbReference type="GO" id="GO:0016020">
    <property type="term" value="C:membrane"/>
    <property type="evidence" value="ECO:0007669"/>
    <property type="project" value="UniProtKB-SubCell"/>
</dbReference>
<evidence type="ECO:0000313" key="10">
    <source>
        <dbReference type="Proteomes" id="UP000314985"/>
    </source>
</evidence>
<evidence type="ECO:0000256" key="7">
    <source>
        <dbReference type="SAM" id="Phobius"/>
    </source>
</evidence>
<dbReference type="InterPro" id="IPR050578">
    <property type="entry name" value="MARVEL-CKLF_proteins"/>
</dbReference>
<keyword evidence="4 5" id="KW-0472">Membrane</keyword>
<dbReference type="InterPro" id="IPR013295">
    <property type="entry name" value="MAL"/>
</dbReference>
<evidence type="ECO:0000259" key="8">
    <source>
        <dbReference type="PROSITE" id="PS51225"/>
    </source>
</evidence>
<feature type="transmembrane region" description="Helical" evidence="7">
    <location>
        <begin position="451"/>
        <end position="472"/>
    </location>
</feature>
<evidence type="ECO:0000256" key="1">
    <source>
        <dbReference type="ARBA" id="ARBA00004141"/>
    </source>
</evidence>
<keyword evidence="3 7" id="KW-1133">Transmembrane helix</keyword>
<protein>
    <recommendedName>
        <fullName evidence="8">MARVEL domain-containing protein</fullName>
    </recommendedName>
</protein>
<proteinExistence type="predicted"/>